<keyword evidence="4" id="KW-0175">Coiled coil</keyword>
<feature type="domain" description="Resolvase/invertase-type recombinase catalytic" evidence="5">
    <location>
        <begin position="21"/>
        <end position="168"/>
    </location>
</feature>
<dbReference type="PROSITE" id="PS00397">
    <property type="entry name" value="RECOMBINASES_1"/>
    <property type="match status" value="1"/>
</dbReference>
<dbReference type="InterPro" id="IPR006119">
    <property type="entry name" value="Resolv_N"/>
</dbReference>
<feature type="coiled-coil region" evidence="4">
    <location>
        <begin position="362"/>
        <end position="416"/>
    </location>
</feature>
<organism evidence="6">
    <name type="scientific">human gut metagenome</name>
    <dbReference type="NCBI Taxonomy" id="408170"/>
    <lineage>
        <taxon>unclassified sequences</taxon>
        <taxon>metagenomes</taxon>
        <taxon>organismal metagenomes</taxon>
    </lineage>
</organism>
<keyword evidence="3" id="KW-0233">DNA recombination</keyword>
<dbReference type="InterPro" id="IPR006118">
    <property type="entry name" value="Recombinase_CS"/>
</dbReference>
<protein>
    <submittedName>
        <fullName evidence="6">Resolvase domain-containing protein</fullName>
    </submittedName>
</protein>
<dbReference type="EMBL" id="AJWZ01011491">
    <property type="protein sequence ID" value="EKC44983.1"/>
    <property type="molecule type" value="Genomic_DNA"/>
</dbReference>
<dbReference type="SUPFAM" id="SSF53041">
    <property type="entry name" value="Resolvase-like"/>
    <property type="match status" value="1"/>
</dbReference>
<dbReference type="InterPro" id="IPR038109">
    <property type="entry name" value="DNA_bind_recomb_sf"/>
</dbReference>
<dbReference type="GO" id="GO:0000150">
    <property type="term" value="F:DNA strand exchange activity"/>
    <property type="evidence" value="ECO:0007669"/>
    <property type="project" value="InterPro"/>
</dbReference>
<keyword evidence="2" id="KW-0238">DNA-binding</keyword>
<dbReference type="Pfam" id="PF00239">
    <property type="entry name" value="Resolvase"/>
    <property type="match status" value="1"/>
</dbReference>
<keyword evidence="1" id="KW-0229">DNA integration</keyword>
<reference evidence="6" key="1">
    <citation type="journal article" date="2013" name="Environ. Microbiol.">
        <title>Microbiota from the distal guts of lean and obese adolescents exhibit partial functional redundancy besides clear differences in community structure.</title>
        <authorList>
            <person name="Ferrer M."/>
            <person name="Ruiz A."/>
            <person name="Lanza F."/>
            <person name="Haange S.B."/>
            <person name="Oberbach A."/>
            <person name="Till H."/>
            <person name="Bargiela R."/>
            <person name="Campoy C."/>
            <person name="Segura M.T."/>
            <person name="Richter M."/>
            <person name="von Bergen M."/>
            <person name="Seifert J."/>
            <person name="Suarez A."/>
        </authorList>
    </citation>
    <scope>NUCLEOTIDE SEQUENCE</scope>
</reference>
<gene>
    <name evidence="6" type="ORF">OBE_17138</name>
</gene>
<dbReference type="InterPro" id="IPR025827">
    <property type="entry name" value="Zn_ribbon_recom_dom"/>
</dbReference>
<evidence type="ECO:0000313" key="6">
    <source>
        <dbReference type="EMBL" id="EKC44983.1"/>
    </source>
</evidence>
<evidence type="ECO:0000256" key="4">
    <source>
        <dbReference type="SAM" id="Coils"/>
    </source>
</evidence>
<dbReference type="InterPro" id="IPR036162">
    <property type="entry name" value="Resolvase-like_N_sf"/>
</dbReference>
<evidence type="ECO:0000256" key="3">
    <source>
        <dbReference type="ARBA" id="ARBA00023172"/>
    </source>
</evidence>
<dbReference type="GO" id="GO:0003677">
    <property type="term" value="F:DNA binding"/>
    <property type="evidence" value="ECO:0007669"/>
    <property type="project" value="UniProtKB-KW"/>
</dbReference>
<dbReference type="Gene3D" id="3.40.50.1390">
    <property type="entry name" value="Resolvase, N-terminal catalytic domain"/>
    <property type="match status" value="1"/>
</dbReference>
<dbReference type="InterPro" id="IPR050639">
    <property type="entry name" value="SSR_resolvase"/>
</dbReference>
<proteinExistence type="predicted"/>
<dbReference type="CDD" id="cd00338">
    <property type="entry name" value="Ser_Recombinase"/>
    <property type="match status" value="1"/>
</dbReference>
<evidence type="ECO:0000259" key="5">
    <source>
        <dbReference type="PROSITE" id="PS51736"/>
    </source>
</evidence>
<accession>K1RHM7</accession>
<dbReference type="PROSITE" id="PS51736">
    <property type="entry name" value="RECOMBINASES_3"/>
    <property type="match status" value="1"/>
</dbReference>
<name>K1RHM7_9ZZZZ</name>
<sequence>MVRFNWNLTILSNLKGGITIKAGLYARVSTDSQLEGYSIDAQKEFLLSYAKSKDYTEFEYYIDGGYSGKDLNRPAIQKLIEDCKNHRIDAVFVFKLDRISRSQRDTLYLIEEVFNKYDVSFISMRENFDTSTPFGKAMIGVLSVFAQLERETILERTRIGLKKRAEAGLWRGGGKIPFPYRYDRNTGTLIPISGQVELLHKMISLYISGKSFNAIGAIVGMDESLVETRILSITNTGKVPYRDEIYEGKHEAVVSDELYEEILRVNKVRSHEKYERHYLLSGKVYCGYCGAKYRYQKWGKRLIMYCYSQQKSKPRYIKDPDCNNKRWDTFEIEDAVLEELFKINLDLNLFKKTFNITTVNIKKEYKQRLEEIKKQINNLLNNIASGIAVEETNNKIKELGKEKEIIEEKLIESDQKEKDNKASLKMIKNLKVIWFDMDFDEQRRIIEHLIDKVVVNDNEINIYYNIY</sequence>
<dbReference type="AlphaFoldDB" id="K1RHM7"/>
<dbReference type="Gene3D" id="3.90.1750.20">
    <property type="entry name" value="Putative Large Serine Recombinase, Chain B, Domain 2"/>
    <property type="match status" value="1"/>
</dbReference>
<dbReference type="GO" id="GO:0015074">
    <property type="term" value="P:DNA integration"/>
    <property type="evidence" value="ECO:0007669"/>
    <property type="project" value="UniProtKB-KW"/>
</dbReference>
<dbReference type="Pfam" id="PF13408">
    <property type="entry name" value="Zn_ribbon_recom"/>
    <property type="match status" value="1"/>
</dbReference>
<evidence type="ECO:0000256" key="2">
    <source>
        <dbReference type="ARBA" id="ARBA00023125"/>
    </source>
</evidence>
<evidence type="ECO:0000256" key="1">
    <source>
        <dbReference type="ARBA" id="ARBA00022908"/>
    </source>
</evidence>
<dbReference type="SMART" id="SM00857">
    <property type="entry name" value="Resolvase"/>
    <property type="match status" value="1"/>
</dbReference>
<dbReference type="PANTHER" id="PTHR30461:SF23">
    <property type="entry name" value="DNA RECOMBINASE-RELATED"/>
    <property type="match status" value="1"/>
</dbReference>
<comment type="caution">
    <text evidence="6">The sequence shown here is derived from an EMBL/GenBank/DDBJ whole genome shotgun (WGS) entry which is preliminary data.</text>
</comment>
<dbReference type="PANTHER" id="PTHR30461">
    <property type="entry name" value="DNA-INVERTASE FROM LAMBDOID PROPHAGE"/>
    <property type="match status" value="1"/>
</dbReference>